<feature type="compositionally biased region" description="Basic residues" evidence="1">
    <location>
        <begin position="158"/>
        <end position="173"/>
    </location>
</feature>
<keyword evidence="3" id="KW-1185">Reference proteome</keyword>
<feature type="compositionally biased region" description="Low complexity" evidence="1">
    <location>
        <begin position="121"/>
        <end position="139"/>
    </location>
</feature>
<reference evidence="3" key="1">
    <citation type="journal article" date="2019" name="Int. J. Syst. Evol. Microbiol.">
        <title>The Global Catalogue of Microorganisms (GCM) 10K type strain sequencing project: providing services to taxonomists for standard genome sequencing and annotation.</title>
        <authorList>
            <consortium name="The Broad Institute Genomics Platform"/>
            <consortium name="The Broad Institute Genome Sequencing Center for Infectious Disease"/>
            <person name="Wu L."/>
            <person name="Ma J."/>
        </authorList>
    </citation>
    <scope>NUCLEOTIDE SEQUENCE [LARGE SCALE GENOMIC DNA]</scope>
    <source>
        <strain evidence="3">JCM 31047</strain>
    </source>
</reference>
<feature type="compositionally biased region" description="Low complexity" evidence="1">
    <location>
        <begin position="1"/>
        <end position="12"/>
    </location>
</feature>
<protein>
    <submittedName>
        <fullName evidence="2">Uncharacterized protein</fullName>
    </submittedName>
</protein>
<feature type="region of interest" description="Disordered" evidence="1">
    <location>
        <begin position="111"/>
        <end position="173"/>
    </location>
</feature>
<dbReference type="EMBL" id="BMQG01000021">
    <property type="protein sequence ID" value="GGM57201.1"/>
    <property type="molecule type" value="Genomic_DNA"/>
</dbReference>
<sequence>MPRVIGGPLQGEALGGGDQAQDHAGDWGTQHVALQGGELLPVSGVAGLRVAPVRPEPLRETLRDLPLEGLERPERAGVKALSFDLFRPVPQHGHPLVWGHGLHRYRADRRGKRPFEPNRQGPQLGLHHLPLPLNPGHFLSSERGGPQGDLHRLPLRRDRARRVPHHGLTGIRK</sequence>
<evidence type="ECO:0000313" key="3">
    <source>
        <dbReference type="Proteomes" id="UP000600547"/>
    </source>
</evidence>
<feature type="region of interest" description="Disordered" evidence="1">
    <location>
        <begin position="1"/>
        <end position="24"/>
    </location>
</feature>
<evidence type="ECO:0000313" key="2">
    <source>
        <dbReference type="EMBL" id="GGM57201.1"/>
    </source>
</evidence>
<gene>
    <name evidence="2" type="ORF">GCM10008956_36110</name>
</gene>
<dbReference type="AlphaFoldDB" id="A0A8H9GWY5"/>
<name>A0A8H9GWY5_9DEIO</name>
<proteinExistence type="predicted"/>
<accession>A0A8H9GWY5</accession>
<dbReference type="Proteomes" id="UP000600547">
    <property type="component" value="Unassembled WGS sequence"/>
</dbReference>
<comment type="caution">
    <text evidence="2">The sequence shown here is derived from an EMBL/GenBank/DDBJ whole genome shotgun (WGS) entry which is preliminary data.</text>
</comment>
<organism evidence="2 3">
    <name type="scientific">Deinococcus arenae</name>
    <dbReference type="NCBI Taxonomy" id="1452751"/>
    <lineage>
        <taxon>Bacteria</taxon>
        <taxon>Thermotogati</taxon>
        <taxon>Deinococcota</taxon>
        <taxon>Deinococci</taxon>
        <taxon>Deinococcales</taxon>
        <taxon>Deinococcaceae</taxon>
        <taxon>Deinococcus</taxon>
    </lineage>
</organism>
<evidence type="ECO:0000256" key="1">
    <source>
        <dbReference type="SAM" id="MobiDB-lite"/>
    </source>
</evidence>